<reference evidence="2 3" key="1">
    <citation type="submission" date="2017-03" db="EMBL/GenBank/DDBJ databases">
        <title>Genomes of endolithic fungi from Antarctica.</title>
        <authorList>
            <person name="Coleine C."/>
            <person name="Masonjones S."/>
            <person name="Stajich J.E."/>
        </authorList>
    </citation>
    <scope>NUCLEOTIDE SEQUENCE [LARGE SCALE GENOMIC DNA]</scope>
    <source>
        <strain evidence="2 3">CCFEE 6315</strain>
    </source>
</reference>
<accession>A0A4U0U8K7</accession>
<evidence type="ECO:0000313" key="2">
    <source>
        <dbReference type="EMBL" id="TKA31620.1"/>
    </source>
</evidence>
<name>A0A4U0U8K7_9PEZI</name>
<dbReference type="Proteomes" id="UP000308549">
    <property type="component" value="Unassembled WGS sequence"/>
</dbReference>
<feature type="region of interest" description="Disordered" evidence="1">
    <location>
        <begin position="314"/>
        <end position="345"/>
    </location>
</feature>
<evidence type="ECO:0000256" key="1">
    <source>
        <dbReference type="SAM" id="MobiDB-lite"/>
    </source>
</evidence>
<gene>
    <name evidence="2" type="ORF">B0A50_01697</name>
</gene>
<evidence type="ECO:0000313" key="3">
    <source>
        <dbReference type="Proteomes" id="UP000308549"/>
    </source>
</evidence>
<organism evidence="2 3">
    <name type="scientific">Salinomyces thailandicus</name>
    <dbReference type="NCBI Taxonomy" id="706561"/>
    <lineage>
        <taxon>Eukaryota</taxon>
        <taxon>Fungi</taxon>
        <taxon>Dikarya</taxon>
        <taxon>Ascomycota</taxon>
        <taxon>Pezizomycotina</taxon>
        <taxon>Dothideomycetes</taxon>
        <taxon>Dothideomycetidae</taxon>
        <taxon>Mycosphaerellales</taxon>
        <taxon>Teratosphaeriaceae</taxon>
        <taxon>Salinomyces</taxon>
    </lineage>
</organism>
<dbReference type="AlphaFoldDB" id="A0A4U0U8K7"/>
<comment type="caution">
    <text evidence="2">The sequence shown here is derived from an EMBL/GenBank/DDBJ whole genome shotgun (WGS) entry which is preliminary data.</text>
</comment>
<dbReference type="EMBL" id="NAJL01000007">
    <property type="protein sequence ID" value="TKA31620.1"/>
    <property type="molecule type" value="Genomic_DNA"/>
</dbReference>
<protein>
    <submittedName>
        <fullName evidence="2">Uncharacterized protein</fullName>
    </submittedName>
</protein>
<keyword evidence="3" id="KW-1185">Reference proteome</keyword>
<proteinExistence type="predicted"/>
<sequence>MVQIRLRDVQDALGKNLPELILDRTHPDFPYREQGEARFVHALHKVITDTTGKLNIAKVAKEFFVPVDALRDALKEYKAQNRVLNHQQEAVLCGRLDRLTRFGGQCKASEEPARVEDLIEKYAVGTLQLFERGGLGVTYTLTPQWVGEFLTRHPQYNVTENGPPAASGSKRAETHALDHWLLDNQKMALCRILEKDLPLRTSKGLEAFWKHVKHDAAKEIGYGFDWLNSRNEVLQRKHRQKCPEGLQHTVLGKRKREGQAEGVTWQIWDAACHDFLSTDLAIHGNVDPPPFSPPPTLDPADAVDVLPQSSVPHKCSSLNPPNNAIAPHHDKSRSRFRPTTTQTSDDLSTYMGNNLVFVGEPWIETPSTYLPCIDDHQEETLEIRKWNALGVLAQSTHPNAASASRAYRLADRPLREAWAKRKNRHIAATSRLTTDQERRLCKRLDRLLYFGGSVRSVETVPPDGNLRAIVQTYANGILAEDDQLVEGNMVLHGHWAEEFTERFPQYARLYSNLG</sequence>